<evidence type="ECO:0000256" key="1">
    <source>
        <dbReference type="ARBA" id="ARBA00005196"/>
    </source>
</evidence>
<name>A0A2S5R8C7_9PROT</name>
<dbReference type="GO" id="GO:0009089">
    <property type="term" value="P:lysine biosynthetic process via diaminopimelate"/>
    <property type="evidence" value="ECO:0007669"/>
    <property type="project" value="UniProtKB-UniPathway"/>
</dbReference>
<dbReference type="InterPro" id="IPR001653">
    <property type="entry name" value="DAP_epimerase_DapF"/>
</dbReference>
<protein>
    <recommendedName>
        <fullName evidence="3">diaminopimelate epimerase</fullName>
        <ecNumber evidence="3">5.1.1.7</ecNumber>
    </recommendedName>
</protein>
<evidence type="ECO:0000313" key="9">
    <source>
        <dbReference type="EMBL" id="PPE03591.1"/>
    </source>
</evidence>
<dbReference type="UniPathway" id="UPA00034">
    <property type="reaction ID" value="UER00025"/>
</dbReference>
<evidence type="ECO:0000256" key="5">
    <source>
        <dbReference type="ARBA" id="ARBA00023154"/>
    </source>
</evidence>
<dbReference type="PROSITE" id="PS01326">
    <property type="entry name" value="DAP_EPIMERASE"/>
    <property type="match status" value="1"/>
</dbReference>
<feature type="active site" evidence="8">
    <location>
        <position position="100"/>
    </location>
</feature>
<dbReference type="PANTHER" id="PTHR31689:SF0">
    <property type="entry name" value="DIAMINOPIMELATE EPIMERASE"/>
    <property type="match status" value="1"/>
</dbReference>
<dbReference type="EMBL" id="PHHC01000092">
    <property type="protein sequence ID" value="PPE03591.1"/>
    <property type="molecule type" value="Genomic_DNA"/>
</dbReference>
<evidence type="ECO:0000256" key="6">
    <source>
        <dbReference type="ARBA" id="ARBA00023235"/>
    </source>
</evidence>
<keyword evidence="5" id="KW-0457">Lysine biosynthesis</keyword>
<comment type="catalytic activity">
    <reaction evidence="7">
        <text>(2S,6S)-2,6-diaminopimelate = meso-2,6-diaminopimelate</text>
        <dbReference type="Rhea" id="RHEA:15393"/>
        <dbReference type="ChEBI" id="CHEBI:57609"/>
        <dbReference type="ChEBI" id="CHEBI:57791"/>
        <dbReference type="EC" id="5.1.1.7"/>
    </reaction>
</comment>
<keyword evidence="10" id="KW-1185">Reference proteome</keyword>
<evidence type="ECO:0000256" key="8">
    <source>
        <dbReference type="PROSITE-ProRule" id="PRU10125"/>
    </source>
</evidence>
<sequence>MPYRNASFKNLIGVPLTLFQNSKCSEIHVMEAQGNSFLVQITPFKTLEEAFSCTREVLENFFSVHSRYPSDQFVQLIYTDETHLWHLRFWNRDGSSAEACGNGTRSATHLLSRLGYIKSEIEFQGPVGPLKAYVNSKEPHTNQASQTITVCQGKGRLLSIESIKKSFTQEMWQNVIKEGEHICGVDLGNLHLIIIGYQDPVSYIRAYDEAWRNLRKNSYDSAGVNISYVRCVDLQKKNPEPVLIATWERGVGPTLSCGSASCAAFIVLAEHYLLDQIPFQFPGGTIVVRQCSRKKYWHSALSSYHCSVHLHIS</sequence>
<proteinExistence type="inferred from homology"/>
<comment type="caution">
    <text evidence="9">The sequence shown here is derived from an EMBL/GenBank/DDBJ whole genome shotgun (WGS) entry which is preliminary data.</text>
</comment>
<keyword evidence="4" id="KW-0028">Amino-acid biosynthesis</keyword>
<accession>A0A2S5R8C7</accession>
<keyword evidence="6" id="KW-0413">Isomerase</keyword>
<dbReference type="EC" id="5.1.1.7" evidence="3"/>
<dbReference type="GO" id="GO:0008837">
    <property type="term" value="F:diaminopimelate epimerase activity"/>
    <property type="evidence" value="ECO:0007669"/>
    <property type="project" value="UniProtKB-EC"/>
</dbReference>
<dbReference type="AlphaFoldDB" id="A0A2S5R8C7"/>
<dbReference type="Proteomes" id="UP000239425">
    <property type="component" value="Unassembled WGS sequence"/>
</dbReference>
<comment type="pathway">
    <text evidence="1">Amino-acid biosynthesis; L-lysine biosynthesis via DAP pathway; DL-2,6-diaminopimelate from LL-2,6-diaminopimelate: step 1/1.</text>
</comment>
<comment type="similarity">
    <text evidence="2">Belongs to the diaminopimelate epimerase family.</text>
</comment>
<dbReference type="InterPro" id="IPR018510">
    <property type="entry name" value="DAP_epimerase_AS"/>
</dbReference>
<evidence type="ECO:0000313" key="10">
    <source>
        <dbReference type="Proteomes" id="UP000239425"/>
    </source>
</evidence>
<dbReference type="PANTHER" id="PTHR31689">
    <property type="entry name" value="DIAMINOPIMELATE EPIMERASE, CHLOROPLASTIC"/>
    <property type="match status" value="1"/>
</dbReference>
<evidence type="ECO:0000256" key="3">
    <source>
        <dbReference type="ARBA" id="ARBA00013080"/>
    </source>
</evidence>
<evidence type="ECO:0000256" key="7">
    <source>
        <dbReference type="ARBA" id="ARBA00051712"/>
    </source>
</evidence>
<dbReference type="Pfam" id="PF01678">
    <property type="entry name" value="DAP_epimerase"/>
    <property type="match status" value="1"/>
</dbReference>
<evidence type="ECO:0000256" key="2">
    <source>
        <dbReference type="ARBA" id="ARBA00010219"/>
    </source>
</evidence>
<dbReference type="SUPFAM" id="SSF54506">
    <property type="entry name" value="Diaminopimelate epimerase-like"/>
    <property type="match status" value="2"/>
</dbReference>
<evidence type="ECO:0000256" key="4">
    <source>
        <dbReference type="ARBA" id="ARBA00022605"/>
    </source>
</evidence>
<reference evidence="9 10" key="1">
    <citation type="submission" date="2017-11" db="EMBL/GenBank/DDBJ databases">
        <title>Comparative genomic analysis of Holospora spp., intranuclear symbionts of paramecia.</title>
        <authorList>
            <person name="Garushyants S.K."/>
            <person name="Beliavskaya A."/>
            <person name="Malko D.B."/>
            <person name="Logacheva M.D."/>
            <person name="Rautian M.S."/>
            <person name="Gelfand M.S."/>
        </authorList>
    </citation>
    <scope>NUCLEOTIDE SEQUENCE [LARGE SCALE GENOMIC DNA]</scope>
    <source>
        <strain evidence="10">02AZ16</strain>
    </source>
</reference>
<gene>
    <name evidence="9" type="ORF">HCUR_00956</name>
</gene>
<dbReference type="GO" id="GO:0005829">
    <property type="term" value="C:cytosol"/>
    <property type="evidence" value="ECO:0007669"/>
    <property type="project" value="TreeGrafter"/>
</dbReference>
<dbReference type="Gene3D" id="3.10.310.10">
    <property type="entry name" value="Diaminopimelate Epimerase, Chain A, domain 1"/>
    <property type="match status" value="2"/>
</dbReference>
<organism evidence="9 10">
    <name type="scientific">Holospora curviuscula</name>
    <dbReference type="NCBI Taxonomy" id="1082868"/>
    <lineage>
        <taxon>Bacteria</taxon>
        <taxon>Pseudomonadati</taxon>
        <taxon>Pseudomonadota</taxon>
        <taxon>Alphaproteobacteria</taxon>
        <taxon>Holosporales</taxon>
        <taxon>Holosporaceae</taxon>
        <taxon>Holospora</taxon>
    </lineage>
</organism>